<gene>
    <name evidence="2" type="ORF">GMARGA_LOCUS34050</name>
</gene>
<protein>
    <submittedName>
        <fullName evidence="2">10281_t:CDS:1</fullName>
    </submittedName>
</protein>
<feature type="non-terminal residue" evidence="2">
    <location>
        <position position="85"/>
    </location>
</feature>
<dbReference type="Proteomes" id="UP000789901">
    <property type="component" value="Unassembled WGS sequence"/>
</dbReference>
<evidence type="ECO:0000256" key="1">
    <source>
        <dbReference type="SAM" id="MobiDB-lite"/>
    </source>
</evidence>
<evidence type="ECO:0000313" key="3">
    <source>
        <dbReference type="Proteomes" id="UP000789901"/>
    </source>
</evidence>
<organism evidence="2 3">
    <name type="scientific">Gigaspora margarita</name>
    <dbReference type="NCBI Taxonomy" id="4874"/>
    <lineage>
        <taxon>Eukaryota</taxon>
        <taxon>Fungi</taxon>
        <taxon>Fungi incertae sedis</taxon>
        <taxon>Mucoromycota</taxon>
        <taxon>Glomeromycotina</taxon>
        <taxon>Glomeromycetes</taxon>
        <taxon>Diversisporales</taxon>
        <taxon>Gigasporaceae</taxon>
        <taxon>Gigaspora</taxon>
    </lineage>
</organism>
<proteinExistence type="predicted"/>
<evidence type="ECO:0000313" key="2">
    <source>
        <dbReference type="EMBL" id="CAG8838585.1"/>
    </source>
</evidence>
<feature type="non-terminal residue" evidence="2">
    <location>
        <position position="1"/>
    </location>
</feature>
<feature type="region of interest" description="Disordered" evidence="1">
    <location>
        <begin position="10"/>
        <end position="29"/>
    </location>
</feature>
<name>A0ABN7WSG6_GIGMA</name>
<comment type="caution">
    <text evidence="2">The sequence shown here is derived from an EMBL/GenBank/DDBJ whole genome shotgun (WGS) entry which is preliminary data.</text>
</comment>
<reference evidence="2 3" key="1">
    <citation type="submission" date="2021-06" db="EMBL/GenBank/DDBJ databases">
        <authorList>
            <person name="Kallberg Y."/>
            <person name="Tangrot J."/>
            <person name="Rosling A."/>
        </authorList>
    </citation>
    <scope>NUCLEOTIDE SEQUENCE [LARGE SCALE GENOMIC DNA]</scope>
    <source>
        <strain evidence="2 3">120-4 pot B 10/14</strain>
    </source>
</reference>
<keyword evidence="3" id="KW-1185">Reference proteome</keyword>
<dbReference type="EMBL" id="CAJVQB010058435">
    <property type="protein sequence ID" value="CAG8838585.1"/>
    <property type="molecule type" value="Genomic_DNA"/>
</dbReference>
<accession>A0ABN7WSG6</accession>
<sequence>SKSAIDAIKKVVETKGQENEPKSERHSGKKINDLADKLAKQGGKLIEMPFRTLVKKLLDTTQRVEWPLVRENNNKLYRSRLIDKN</sequence>